<protein>
    <recommendedName>
        <fullName evidence="1">Protein kinase domain-containing protein</fullName>
    </recommendedName>
</protein>
<gene>
    <name evidence="2" type="ORF">PSON_ATCC_30995.1.T1530006</name>
</gene>
<dbReference type="InterPro" id="IPR000719">
    <property type="entry name" value="Prot_kinase_dom"/>
</dbReference>
<dbReference type="OrthoDB" id="310385at2759"/>
<dbReference type="InterPro" id="IPR008271">
    <property type="entry name" value="Ser/Thr_kinase_AS"/>
</dbReference>
<dbReference type="PANTHER" id="PTHR44167">
    <property type="entry name" value="OVARIAN-SPECIFIC SERINE/THREONINE-PROTEIN KINASE LOK-RELATED"/>
    <property type="match status" value="1"/>
</dbReference>
<name>A0A8S1RCI0_9CILI</name>
<dbReference type="PROSITE" id="PS00108">
    <property type="entry name" value="PROTEIN_KINASE_ST"/>
    <property type="match status" value="1"/>
</dbReference>
<dbReference type="Pfam" id="PF00069">
    <property type="entry name" value="Pkinase"/>
    <property type="match status" value="1"/>
</dbReference>
<feature type="domain" description="Protein kinase" evidence="1">
    <location>
        <begin position="1"/>
        <end position="445"/>
    </location>
</feature>
<sequence>MNEQFMSFRIRDRIEQLRGNFENSFHEFIEDELFQVDDRVYKFLNIQDNWLRLNKQQIKNQMEIECLQFLAGSFYTCQIQRNLCDLQYYSWIATTYMNLGNLNMDCYEMETDHNNLLSASSIYLISFQLLRILNYFHQRGIYHMDVKPKNILLHYEYQFCYQAQNILNAIEQPYQQELEQLRIDLLENNNDQGQFDQNQIEPDYVSFQQILQRNFQNAREDLPIQLLLYRQQFNNEQTNQLIYWIRKWLEKEGIQTFNRNNIFIKKWVKICLCDFGLTQQFYNQNQELQIQQIDEEENFYKTPYKILRDHLHQNYFTNINIQDIKRQQDLFCLGQTIFYLLQINIKIELYVDNLNQERVRQICGFICQQLNINQLNDNISLDELNTLNRYYSQIRSIGQLKMNLQNSNQQNTKIYQVLSLISEMIKFSFTPSNFQNFIQFENYFYDISDIRDINRKMSNMQQYKISFD</sequence>
<dbReference type="GO" id="GO:0004672">
    <property type="term" value="F:protein kinase activity"/>
    <property type="evidence" value="ECO:0007669"/>
    <property type="project" value="InterPro"/>
</dbReference>
<dbReference type="AlphaFoldDB" id="A0A8S1RCI0"/>
<accession>A0A8S1RCI0</accession>
<dbReference type="EMBL" id="CAJJDN010000153">
    <property type="protein sequence ID" value="CAD8124670.1"/>
    <property type="molecule type" value="Genomic_DNA"/>
</dbReference>
<keyword evidence="3" id="KW-1185">Reference proteome</keyword>
<comment type="caution">
    <text evidence="2">The sequence shown here is derived from an EMBL/GenBank/DDBJ whole genome shotgun (WGS) entry which is preliminary data.</text>
</comment>
<dbReference type="PANTHER" id="PTHR44167:SF24">
    <property type="entry name" value="SERINE_THREONINE-PROTEIN KINASE CHK2"/>
    <property type="match status" value="1"/>
</dbReference>
<evidence type="ECO:0000313" key="2">
    <source>
        <dbReference type="EMBL" id="CAD8124670.1"/>
    </source>
</evidence>
<dbReference type="PROSITE" id="PS50011">
    <property type="entry name" value="PROTEIN_KINASE_DOM"/>
    <property type="match status" value="1"/>
</dbReference>
<evidence type="ECO:0000313" key="3">
    <source>
        <dbReference type="Proteomes" id="UP000692954"/>
    </source>
</evidence>
<reference evidence="2" key="1">
    <citation type="submission" date="2021-01" db="EMBL/GenBank/DDBJ databases">
        <authorList>
            <consortium name="Genoscope - CEA"/>
            <person name="William W."/>
        </authorList>
    </citation>
    <scope>NUCLEOTIDE SEQUENCE</scope>
</reference>
<organism evidence="2 3">
    <name type="scientific">Paramecium sonneborni</name>
    <dbReference type="NCBI Taxonomy" id="65129"/>
    <lineage>
        <taxon>Eukaryota</taxon>
        <taxon>Sar</taxon>
        <taxon>Alveolata</taxon>
        <taxon>Ciliophora</taxon>
        <taxon>Intramacronucleata</taxon>
        <taxon>Oligohymenophorea</taxon>
        <taxon>Peniculida</taxon>
        <taxon>Parameciidae</taxon>
        <taxon>Paramecium</taxon>
    </lineage>
</organism>
<evidence type="ECO:0000259" key="1">
    <source>
        <dbReference type="PROSITE" id="PS50011"/>
    </source>
</evidence>
<proteinExistence type="predicted"/>
<dbReference type="Proteomes" id="UP000692954">
    <property type="component" value="Unassembled WGS sequence"/>
</dbReference>
<dbReference type="GO" id="GO:0005524">
    <property type="term" value="F:ATP binding"/>
    <property type="evidence" value="ECO:0007669"/>
    <property type="project" value="InterPro"/>
</dbReference>